<dbReference type="AlphaFoldDB" id="A0A4R0L3F0"/>
<gene>
    <name evidence="1" type="ORF">E0H73_00020</name>
</gene>
<dbReference type="OrthoDB" id="4453346at2"/>
<dbReference type="RefSeq" id="WP_131349677.1">
    <property type="nucleotide sequence ID" value="NZ_SJKB01000001.1"/>
</dbReference>
<evidence type="ECO:0008006" key="3">
    <source>
        <dbReference type="Google" id="ProtNLM"/>
    </source>
</evidence>
<dbReference type="EMBL" id="SJKB01000001">
    <property type="protein sequence ID" value="TCC65378.1"/>
    <property type="molecule type" value="Genomic_DNA"/>
</dbReference>
<accession>A0A4R0L3F0</accession>
<evidence type="ECO:0000313" key="2">
    <source>
        <dbReference type="Proteomes" id="UP000291144"/>
    </source>
</evidence>
<name>A0A4R0L3F0_9ACTN</name>
<keyword evidence="2" id="KW-1185">Reference proteome</keyword>
<proteinExistence type="predicted"/>
<organism evidence="1 2">
    <name type="scientific">Kribbella pittospori</name>
    <dbReference type="NCBI Taxonomy" id="722689"/>
    <lineage>
        <taxon>Bacteria</taxon>
        <taxon>Bacillati</taxon>
        <taxon>Actinomycetota</taxon>
        <taxon>Actinomycetes</taxon>
        <taxon>Propionibacteriales</taxon>
        <taxon>Kribbellaceae</taxon>
        <taxon>Kribbella</taxon>
    </lineage>
</organism>
<evidence type="ECO:0000313" key="1">
    <source>
        <dbReference type="EMBL" id="TCC65378.1"/>
    </source>
</evidence>
<protein>
    <recommendedName>
        <fullName evidence="3">Mycothiol-dependent maleylpyruvate isomerase metal-binding domain-containing protein</fullName>
    </recommendedName>
</protein>
<dbReference type="Proteomes" id="UP000291144">
    <property type="component" value="Unassembled WGS sequence"/>
</dbReference>
<sequence>MTFTCEDLHELTRVVTEAWGRGLDRDWSARAGLLEWSCSQTADHTVDTVFAPAIFLASRNLGGYPEYRITTPGPDADPLQYIEALQTATRVLSAVVRDADSQARAVIWRRPRVETRGPADFVPRGGLELILHGQDVCAGLNIAFDPPDELCERLRRHTESWPMWHSPGWTALRMEGPAWTDLLRASGR</sequence>
<comment type="caution">
    <text evidence="1">The sequence shown here is derived from an EMBL/GenBank/DDBJ whole genome shotgun (WGS) entry which is preliminary data.</text>
</comment>
<reference evidence="1 2" key="1">
    <citation type="submission" date="2019-02" db="EMBL/GenBank/DDBJ databases">
        <title>Kribbella capetownensis sp. nov. and Kribbella speibonae sp. nov., isolated from soil.</title>
        <authorList>
            <person name="Curtis S.M."/>
            <person name="Norton I."/>
            <person name="Everest G.J."/>
            <person name="Meyers P.R."/>
        </authorList>
    </citation>
    <scope>NUCLEOTIDE SEQUENCE [LARGE SCALE GENOMIC DNA]</scope>
    <source>
        <strain evidence="1 2">NRRL B-24813</strain>
    </source>
</reference>